<organism evidence="1">
    <name type="scientific">Steinernema carpocapsae</name>
    <name type="common">Entomopathogenic nematode</name>
    <dbReference type="NCBI Taxonomy" id="34508"/>
    <lineage>
        <taxon>Eukaryota</taxon>
        <taxon>Metazoa</taxon>
        <taxon>Ecdysozoa</taxon>
        <taxon>Nematoda</taxon>
        <taxon>Chromadorea</taxon>
        <taxon>Rhabditida</taxon>
        <taxon>Tylenchina</taxon>
        <taxon>Panagrolaimomorpha</taxon>
        <taxon>Strongyloidoidea</taxon>
        <taxon>Steinernematidae</taxon>
        <taxon>Steinernema</taxon>
    </lineage>
</organism>
<protein>
    <submittedName>
        <fullName evidence="1">Uncharacterized protein</fullName>
    </submittedName>
</protein>
<dbReference type="EMBL" id="AZBU02000004">
    <property type="protein sequence ID" value="TKR81344.1"/>
    <property type="molecule type" value="Genomic_DNA"/>
</dbReference>
<proteinExistence type="predicted"/>
<gene>
    <name evidence="1" type="ORF">L596_015227</name>
</gene>
<reference evidence="1" key="3">
    <citation type="journal article" date="2019" name="G3 (Bethesda)">
        <title>Hybrid Assembly of the Genome of the Entomopathogenic Nematode Steinernema carpocapsae Identifies the X-Chromosome.</title>
        <authorList>
            <person name="Serra L."/>
            <person name="Macchietto M."/>
            <person name="Macias-Munoz A."/>
            <person name="McGill C.J."/>
            <person name="Rodriguez I.M."/>
            <person name="Rodriguez B."/>
            <person name="Murad R."/>
            <person name="Mortazavi A."/>
        </authorList>
    </citation>
    <scope>NUCLEOTIDE SEQUENCE</scope>
    <source>
        <strain evidence="1">ALL</strain>
    </source>
</reference>
<comment type="caution">
    <text evidence="1">The sequence shown here is derived from an EMBL/GenBank/DDBJ whole genome shotgun (WGS) entry which is preliminary data.</text>
</comment>
<evidence type="ECO:0000313" key="1">
    <source>
        <dbReference type="EMBL" id="TKR81344.1"/>
    </source>
</evidence>
<name>A0A4U5NEX9_STECR</name>
<sequence length="68" mass="7864">MILGVHHMLVDSAPTRHMFSLNLFFPSDDTEIPFLGESPERPTAWNRRRVVWVLRRGNLLQIFDSEGG</sequence>
<accession>A0A4U5NEX9</accession>
<reference evidence="1" key="1">
    <citation type="submission" date="2013-11" db="EMBL/GenBank/DDBJ databases">
        <authorList>
            <person name="Sternberg P."/>
            <person name="Dillman A."/>
            <person name="Macchietto M."/>
        </authorList>
    </citation>
    <scope>NUCLEOTIDE SEQUENCE</scope>
    <source>
        <strain evidence="1">ALL</strain>
    </source>
</reference>
<dbReference type="AlphaFoldDB" id="A0A4U5NEX9"/>
<reference evidence="1" key="2">
    <citation type="journal article" date="2015" name="Genome Biol.">
        <title>Comparative genomics of Steinernema reveals deeply conserved gene regulatory networks.</title>
        <authorList>
            <person name="Dillman A.R."/>
            <person name="Macchietto M."/>
            <person name="Porter C.F."/>
            <person name="Rogers A."/>
            <person name="Williams B."/>
            <person name="Antoshechkin I."/>
            <person name="Lee M.M."/>
            <person name="Goodwin Z."/>
            <person name="Lu X."/>
            <person name="Lewis E.E."/>
            <person name="Goodrich-Blair H."/>
            <person name="Stock S.P."/>
            <person name="Adams B.J."/>
            <person name="Sternberg P.W."/>
            <person name="Mortazavi A."/>
        </authorList>
    </citation>
    <scope>NUCLEOTIDE SEQUENCE [LARGE SCALE GENOMIC DNA]</scope>
    <source>
        <strain evidence="1">ALL</strain>
    </source>
</reference>